<organism evidence="5">
    <name type="scientific">Picea sitchensis</name>
    <name type="common">Sitka spruce</name>
    <name type="synonym">Pinus sitchensis</name>
    <dbReference type="NCBI Taxonomy" id="3332"/>
    <lineage>
        <taxon>Eukaryota</taxon>
        <taxon>Viridiplantae</taxon>
        <taxon>Streptophyta</taxon>
        <taxon>Embryophyta</taxon>
        <taxon>Tracheophyta</taxon>
        <taxon>Spermatophyta</taxon>
        <taxon>Pinopsida</taxon>
        <taxon>Pinidae</taxon>
        <taxon>Conifers I</taxon>
        <taxon>Pinales</taxon>
        <taxon>Pinaceae</taxon>
        <taxon>Picea</taxon>
    </lineage>
</organism>
<sequence>MAAATSLVAFASAAAPAHSLLNTRRPNRAMAMATAMARRVHQSQSQSQPEGALYCRRDVALLGVAGLISLAEAAPAKASLEEDYSKETKEVINQVKSTIDMEKSNPNTSAAVAALRETSNNWVAKYRREKQLAGKPSFSNMYSVLNAISGHYISFGPTSPIPAKRKARILEEMDVAEKALSKGR</sequence>
<dbReference type="GO" id="GO:0010207">
    <property type="term" value="P:photosystem II assembly"/>
    <property type="evidence" value="ECO:0007669"/>
    <property type="project" value="InterPro"/>
</dbReference>
<name>A9NTN0_PICSI</name>
<keyword evidence="2" id="KW-0793">Thylakoid</keyword>
<reference evidence="5" key="1">
    <citation type="journal article" date="2008" name="BMC Genomics">
        <title>A conifer genomics resource of 200,000 spruce (Picea spp.) ESTs and 6,464 high-quality, sequence-finished full-length cDNAs for Sitka spruce (Picea sitchensis).</title>
        <authorList>
            <person name="Ralph S.G."/>
            <person name="Chun H.J."/>
            <person name="Kolosova N."/>
            <person name="Cooper D."/>
            <person name="Oddy C."/>
            <person name="Ritland C.E."/>
            <person name="Kirkpatrick R."/>
            <person name="Moore R."/>
            <person name="Barber S."/>
            <person name="Holt R.A."/>
            <person name="Jones S.J."/>
            <person name="Marra M.A."/>
            <person name="Douglas C.J."/>
            <person name="Ritland K."/>
            <person name="Bohlmann J."/>
        </authorList>
    </citation>
    <scope>NUCLEOTIDE SEQUENCE</scope>
    <source>
        <tissue evidence="5">Green portion of the leader tissue</tissue>
    </source>
</reference>
<evidence type="ECO:0000256" key="4">
    <source>
        <dbReference type="ARBA" id="ARBA00060385"/>
    </source>
</evidence>
<evidence type="ECO:0000256" key="2">
    <source>
        <dbReference type="ARBA" id="ARBA00023078"/>
    </source>
</evidence>
<dbReference type="AlphaFoldDB" id="A9NTN0"/>
<dbReference type="PANTHER" id="PTHR34041:SF1">
    <property type="entry name" value="PHOTOSYSTEM II REPAIR PROTEIN PSB27-H1, CHLOROPLASTIC"/>
    <property type="match status" value="1"/>
</dbReference>
<protein>
    <submittedName>
        <fullName evidence="5">Uncharacterized protein</fullName>
    </submittedName>
</protein>
<dbReference type="Gene3D" id="1.20.58.810">
    <property type="entry name" value="Photosystem II Pbs27"/>
    <property type="match status" value="1"/>
</dbReference>
<proteinExistence type="evidence at transcript level"/>
<dbReference type="GO" id="GO:0009543">
    <property type="term" value="C:chloroplast thylakoid lumen"/>
    <property type="evidence" value="ECO:0007669"/>
    <property type="project" value="TreeGrafter"/>
</dbReference>
<dbReference type="EMBL" id="EF084679">
    <property type="protein sequence ID" value="ABK23991.1"/>
    <property type="molecule type" value="mRNA"/>
</dbReference>
<evidence type="ECO:0000256" key="3">
    <source>
        <dbReference type="ARBA" id="ARBA00023136"/>
    </source>
</evidence>
<dbReference type="InterPro" id="IPR025585">
    <property type="entry name" value="PSII_Psb27"/>
</dbReference>
<dbReference type="HAMAP" id="MF_01481">
    <property type="entry name" value="PSII_Psb27"/>
    <property type="match status" value="1"/>
</dbReference>
<accession>A9NTN0</accession>
<dbReference type="Pfam" id="PF13326">
    <property type="entry name" value="PSII_Pbs27"/>
    <property type="match status" value="1"/>
</dbReference>
<evidence type="ECO:0000313" key="5">
    <source>
        <dbReference type="EMBL" id="ABK23991.1"/>
    </source>
</evidence>
<dbReference type="GO" id="GO:0009523">
    <property type="term" value="C:photosystem II"/>
    <property type="evidence" value="ECO:0007669"/>
    <property type="project" value="InterPro"/>
</dbReference>
<comment type="subcellular location">
    <subcellularLocation>
        <location evidence="1">Membrane</location>
    </subcellularLocation>
    <subcellularLocation>
        <location evidence="4">Thylakoid</location>
    </subcellularLocation>
</comment>
<dbReference type="FunFam" id="1.20.58.810:FF:000001">
    <property type="entry name" value="Photosystem II lipoprotein Psb27"/>
    <property type="match status" value="1"/>
</dbReference>
<evidence type="ECO:0000256" key="1">
    <source>
        <dbReference type="ARBA" id="ARBA00004370"/>
    </source>
</evidence>
<dbReference type="PANTHER" id="PTHR34041">
    <property type="entry name" value="PHOTOSYSTEM II REPAIR PROTEIN PSB27-H1, CHLOROPLASTIC"/>
    <property type="match status" value="1"/>
</dbReference>
<dbReference type="InterPro" id="IPR038450">
    <property type="entry name" value="PSII_Psb27_sf"/>
</dbReference>
<keyword evidence="3" id="KW-0472">Membrane</keyword>
<dbReference type="GO" id="GO:0010206">
    <property type="term" value="P:photosystem II repair"/>
    <property type="evidence" value="ECO:0007669"/>
    <property type="project" value="InterPro"/>
</dbReference>